<organism evidence="8 9">
    <name type="scientific">Alloalcanivorax profundimaris</name>
    <dbReference type="NCBI Taxonomy" id="2735259"/>
    <lineage>
        <taxon>Bacteria</taxon>
        <taxon>Pseudomonadati</taxon>
        <taxon>Pseudomonadota</taxon>
        <taxon>Gammaproteobacteria</taxon>
        <taxon>Oceanospirillales</taxon>
        <taxon>Alcanivoracaceae</taxon>
        <taxon>Alloalcanivorax</taxon>
    </lineage>
</organism>
<evidence type="ECO:0000259" key="7">
    <source>
        <dbReference type="PROSITE" id="PS51471"/>
    </source>
</evidence>
<dbReference type="InterPro" id="IPR044862">
    <property type="entry name" value="Pro_4_hyd_alph_FE2OG_OXY"/>
</dbReference>
<keyword evidence="2" id="KW-0479">Metal-binding</keyword>
<comment type="cofactor">
    <cofactor evidence="1">
        <name>L-ascorbate</name>
        <dbReference type="ChEBI" id="CHEBI:38290"/>
    </cofactor>
</comment>
<dbReference type="EMBL" id="ARXX01000058">
    <property type="protein sequence ID" value="MBF5057777.1"/>
    <property type="molecule type" value="Genomic_DNA"/>
</dbReference>
<protein>
    <recommendedName>
        <fullName evidence="7">Fe2OG dioxygenase domain-containing protein</fullName>
    </recommendedName>
</protein>
<evidence type="ECO:0000256" key="6">
    <source>
        <dbReference type="ARBA" id="ARBA00023004"/>
    </source>
</evidence>
<dbReference type="PANTHER" id="PTHR12907:SF26">
    <property type="entry name" value="HIF PROLYL HYDROXYLASE, ISOFORM C"/>
    <property type="match status" value="1"/>
</dbReference>
<dbReference type="InterPro" id="IPR005123">
    <property type="entry name" value="Oxoglu/Fe-dep_dioxygenase_dom"/>
</dbReference>
<sequence>MARHYAVAPDYFPAHLVRALRREALLRHRRGEFHHAGIGRGQEQHRNTQVRRDRTRWLDGSTLAQCRLLDEMEHLRLAVNRALFLGLFDLEAHFAVYDPGAFYRRHLDAFNGNNGRVLSAVLYLNEQWRDDEGGRLRLWPDPDAATPVMEVTPRAGTLVCFLSDRIPHEVMEASRQRLSIAGWFRCNNSTALAPDPAR</sequence>
<evidence type="ECO:0000256" key="3">
    <source>
        <dbReference type="ARBA" id="ARBA00022896"/>
    </source>
</evidence>
<reference evidence="8 9" key="1">
    <citation type="submission" date="2012-09" db="EMBL/GenBank/DDBJ databases">
        <title>Genome Sequence of alkane-degrading Bacterium Alcanivorax sp. 521-1.</title>
        <authorList>
            <person name="Lai Q."/>
            <person name="Shao Z."/>
        </authorList>
    </citation>
    <scope>NUCLEOTIDE SEQUENCE [LARGE SCALE GENOMIC DNA]</scope>
    <source>
        <strain evidence="8 9">521-1</strain>
    </source>
</reference>
<evidence type="ECO:0000256" key="5">
    <source>
        <dbReference type="ARBA" id="ARBA00023002"/>
    </source>
</evidence>
<keyword evidence="9" id="KW-1185">Reference proteome</keyword>
<evidence type="ECO:0000313" key="9">
    <source>
        <dbReference type="Proteomes" id="UP000662703"/>
    </source>
</evidence>
<comment type="caution">
    <text evidence="8">The sequence shown here is derived from an EMBL/GenBank/DDBJ whole genome shotgun (WGS) entry which is preliminary data.</text>
</comment>
<evidence type="ECO:0000256" key="4">
    <source>
        <dbReference type="ARBA" id="ARBA00022964"/>
    </source>
</evidence>
<dbReference type="PANTHER" id="PTHR12907">
    <property type="entry name" value="EGL NINE HOMOLOG-RELATED"/>
    <property type="match status" value="1"/>
</dbReference>
<keyword evidence="6" id="KW-0408">Iron</keyword>
<dbReference type="Proteomes" id="UP000662703">
    <property type="component" value="Unassembled WGS sequence"/>
</dbReference>
<dbReference type="SMART" id="SM00702">
    <property type="entry name" value="P4Hc"/>
    <property type="match status" value="1"/>
</dbReference>
<dbReference type="Gene3D" id="2.60.120.620">
    <property type="entry name" value="q2cbj1_9rhob like domain"/>
    <property type="match status" value="1"/>
</dbReference>
<dbReference type="RefSeq" id="WP_323745853.1">
    <property type="nucleotide sequence ID" value="NZ_ARXX01000058.1"/>
</dbReference>
<accession>A0ABS0AUH9</accession>
<keyword evidence="3" id="KW-0847">Vitamin C</keyword>
<evidence type="ECO:0000313" key="8">
    <source>
        <dbReference type="EMBL" id="MBF5057777.1"/>
    </source>
</evidence>
<proteinExistence type="predicted"/>
<dbReference type="Pfam" id="PF13640">
    <property type="entry name" value="2OG-FeII_Oxy_3"/>
    <property type="match status" value="1"/>
</dbReference>
<evidence type="ECO:0000256" key="2">
    <source>
        <dbReference type="ARBA" id="ARBA00022723"/>
    </source>
</evidence>
<keyword evidence="5" id="KW-0560">Oxidoreductase</keyword>
<dbReference type="InterPro" id="IPR051559">
    <property type="entry name" value="HIF_prolyl_hydroxylases"/>
</dbReference>
<gene>
    <name evidence="8" type="ORF">Y5W_03071</name>
</gene>
<dbReference type="PROSITE" id="PS51471">
    <property type="entry name" value="FE2OG_OXY"/>
    <property type="match status" value="1"/>
</dbReference>
<dbReference type="InterPro" id="IPR006620">
    <property type="entry name" value="Pro_4_hyd_alph"/>
</dbReference>
<keyword evidence="4" id="KW-0223">Dioxygenase</keyword>
<feature type="domain" description="Fe2OG dioxygenase" evidence="7">
    <location>
        <begin position="83"/>
        <end position="186"/>
    </location>
</feature>
<name>A0ABS0AUH9_9GAMM</name>
<evidence type="ECO:0000256" key="1">
    <source>
        <dbReference type="ARBA" id="ARBA00001961"/>
    </source>
</evidence>